<organism evidence="1 2">
    <name type="scientific">Enterobacter agglomerans</name>
    <name type="common">Erwinia herbicola</name>
    <name type="synonym">Pantoea agglomerans</name>
    <dbReference type="NCBI Taxonomy" id="549"/>
    <lineage>
        <taxon>Bacteria</taxon>
        <taxon>Pseudomonadati</taxon>
        <taxon>Pseudomonadota</taxon>
        <taxon>Gammaproteobacteria</taxon>
        <taxon>Enterobacterales</taxon>
        <taxon>Erwiniaceae</taxon>
        <taxon>Pantoea</taxon>
        <taxon>Pantoea agglomerans group</taxon>
    </lineage>
</organism>
<evidence type="ECO:0000313" key="2">
    <source>
        <dbReference type="Proteomes" id="UP000610459"/>
    </source>
</evidence>
<evidence type="ECO:0000313" key="1">
    <source>
        <dbReference type="EMBL" id="MBD8124578.1"/>
    </source>
</evidence>
<sequence length="402" mass="42567">MHANTVFSETTTQRGLPLASLLAFAMTGFIAILTETLPAGLLPEIGMGLDVSQVMAGQLVSIYALGSLLAAIPLTVLTSGWRRKKVLLLAVGTFLIFNTITTLSFSYWLTMAARFMSGVAAGLAWGILAGYARRLVPAEMQGRALAIAMVGIPVALSLGTPAGAWLGSTMGWRVPFGIMAALAVILFIWTWVAVPDLPGQQADRRLPVWQVFQMPGVRPVLAVIFLWMTAHNILYTFIGPFLQLSGLTGNVGLILLIFGIAALIGIWITGMLVDRHLRNLVLLSLAALAAVSVALAAGMREQIVVFLAVIVWGWSFGGASTQMQTAAADAAGNHVDVVQAMVTTAWNLAIASGGVIGGLLLNNAGAVSFPWALLIFMAVALIIAWCAKKHAFRPGAREPLVK</sequence>
<name>A0ACC5PHV6_ENTAG</name>
<keyword evidence="2" id="KW-1185">Reference proteome</keyword>
<comment type="caution">
    <text evidence="1">The sequence shown here is derived from an EMBL/GenBank/DDBJ whole genome shotgun (WGS) entry which is preliminary data.</text>
</comment>
<accession>A0ACC5PHV6</accession>
<proteinExistence type="predicted"/>
<dbReference type="EMBL" id="JACYNR010000001">
    <property type="protein sequence ID" value="MBD8124578.1"/>
    <property type="molecule type" value="Genomic_DNA"/>
</dbReference>
<gene>
    <name evidence="1" type="ORF">IFT41_00380</name>
</gene>
<dbReference type="Proteomes" id="UP000610459">
    <property type="component" value="Unassembled WGS sequence"/>
</dbReference>
<protein>
    <submittedName>
        <fullName evidence="1">MFS transporter</fullName>
    </submittedName>
</protein>
<reference evidence="1 2" key="1">
    <citation type="journal article" date="2020" name="FEMS Microbiol. Ecol.">
        <title>Temporal dynamics of bacterial communities during seed development and maturation.</title>
        <authorList>
            <person name="Chesneau G."/>
            <person name="Torres-Cortes G."/>
            <person name="Briand M."/>
            <person name="Darrasse A."/>
            <person name="Preveaux A."/>
            <person name="Marais C."/>
            <person name="Jacques M.A."/>
            <person name="Shade A."/>
            <person name="Barret M."/>
        </authorList>
    </citation>
    <scope>NUCLEOTIDE SEQUENCE [LARGE SCALE GENOMIC DNA]</scope>
    <source>
        <strain evidence="1 2">CFBP13709</strain>
    </source>
</reference>